<evidence type="ECO:0000313" key="3">
    <source>
        <dbReference type="Proteomes" id="UP000199343"/>
    </source>
</evidence>
<dbReference type="EMBL" id="FMIC01000002">
    <property type="protein sequence ID" value="SCL73038.1"/>
    <property type="molecule type" value="Genomic_DNA"/>
</dbReference>
<dbReference type="Proteomes" id="UP000199343">
    <property type="component" value="Unassembled WGS sequence"/>
</dbReference>
<organism evidence="2 3">
    <name type="scientific">Micromonospora peucetia</name>
    <dbReference type="NCBI Taxonomy" id="47871"/>
    <lineage>
        <taxon>Bacteria</taxon>
        <taxon>Bacillati</taxon>
        <taxon>Actinomycetota</taxon>
        <taxon>Actinomycetes</taxon>
        <taxon>Micromonosporales</taxon>
        <taxon>Micromonosporaceae</taxon>
        <taxon>Micromonospora</taxon>
    </lineage>
</organism>
<proteinExistence type="predicted"/>
<evidence type="ECO:0000256" key="1">
    <source>
        <dbReference type="SAM" id="MobiDB-lite"/>
    </source>
</evidence>
<feature type="compositionally biased region" description="Basic and acidic residues" evidence="1">
    <location>
        <begin position="82"/>
        <end position="92"/>
    </location>
</feature>
<reference evidence="2 3" key="1">
    <citation type="submission" date="2016-06" db="EMBL/GenBank/DDBJ databases">
        <authorList>
            <person name="Kjaerup R.B."/>
            <person name="Dalgaard T.S."/>
            <person name="Juul-Madsen H.R."/>
        </authorList>
    </citation>
    <scope>NUCLEOTIDE SEQUENCE [LARGE SCALE GENOMIC DNA]</scope>
    <source>
        <strain evidence="2 3">DSM 43363</strain>
    </source>
</reference>
<sequence length="92" mass="10098">MFSPTWPVGYVAMSIAYLAWDAVGQVVVGVADWPASAPMAPQRGAEPRHLNGHRRSVDVPPGSRPRPARASVNRSWNGLVREQLHDTEATQR</sequence>
<feature type="region of interest" description="Disordered" evidence="1">
    <location>
        <begin position="37"/>
        <end position="92"/>
    </location>
</feature>
<dbReference type="AlphaFoldDB" id="A0A1C6W3D2"/>
<evidence type="ECO:0000313" key="2">
    <source>
        <dbReference type="EMBL" id="SCL73038.1"/>
    </source>
</evidence>
<protein>
    <submittedName>
        <fullName evidence="2">Uncharacterized protein</fullName>
    </submittedName>
</protein>
<accession>A0A1C6W3D2</accession>
<name>A0A1C6W3D2_9ACTN</name>
<gene>
    <name evidence="2" type="ORF">GA0070608_5311</name>
</gene>